<dbReference type="InterPro" id="IPR029058">
    <property type="entry name" value="AB_hydrolase_fold"/>
</dbReference>
<dbReference type="Proteomes" id="UP001374803">
    <property type="component" value="Chromosome"/>
</dbReference>
<keyword evidence="1" id="KW-0472">Membrane</keyword>
<evidence type="ECO:0000313" key="2">
    <source>
        <dbReference type="EMBL" id="WXB09875.1"/>
    </source>
</evidence>
<feature type="transmembrane region" description="Helical" evidence="1">
    <location>
        <begin position="147"/>
        <end position="175"/>
    </location>
</feature>
<dbReference type="RefSeq" id="WP_394839549.1">
    <property type="nucleotide sequence ID" value="NZ_CP089929.1"/>
</dbReference>
<evidence type="ECO:0000313" key="3">
    <source>
        <dbReference type="Proteomes" id="UP001374803"/>
    </source>
</evidence>
<keyword evidence="3" id="KW-1185">Reference proteome</keyword>
<name>A0ABZ2LGJ5_9BACT</name>
<keyword evidence="1" id="KW-0812">Transmembrane</keyword>
<protein>
    <recommendedName>
        <fullName evidence="4">Triacylglycerol lipase</fullName>
    </recommendedName>
</protein>
<gene>
    <name evidence="2" type="ORF">LVJ94_21935</name>
</gene>
<dbReference type="SUPFAM" id="SSF53474">
    <property type="entry name" value="alpha/beta-Hydrolases"/>
    <property type="match status" value="1"/>
</dbReference>
<keyword evidence="1" id="KW-1133">Transmembrane helix</keyword>
<reference evidence="2" key="1">
    <citation type="submission" date="2021-12" db="EMBL/GenBank/DDBJ databases">
        <title>Discovery of the Pendulisporaceae a myxobacterial family with distinct sporulation behavior and unique specialized metabolism.</title>
        <authorList>
            <person name="Garcia R."/>
            <person name="Popoff A."/>
            <person name="Bader C.D."/>
            <person name="Loehr J."/>
            <person name="Walesch S."/>
            <person name="Walt C."/>
            <person name="Boldt J."/>
            <person name="Bunk B."/>
            <person name="Haeckl F.J.F.P.J."/>
            <person name="Gunesch A.P."/>
            <person name="Birkelbach J."/>
            <person name="Nuebel U."/>
            <person name="Pietschmann T."/>
            <person name="Bach T."/>
            <person name="Mueller R."/>
        </authorList>
    </citation>
    <scope>NUCLEOTIDE SEQUENCE</scope>
    <source>
        <strain evidence="2">MSr11367</strain>
    </source>
</reference>
<accession>A0ABZ2LGJ5</accession>
<dbReference type="Gene3D" id="3.40.50.1820">
    <property type="entry name" value="alpha/beta hydrolase"/>
    <property type="match status" value="1"/>
</dbReference>
<evidence type="ECO:0008006" key="4">
    <source>
        <dbReference type="Google" id="ProtNLM"/>
    </source>
</evidence>
<dbReference type="EMBL" id="CP089983">
    <property type="protein sequence ID" value="WXB09875.1"/>
    <property type="molecule type" value="Genomic_DNA"/>
</dbReference>
<organism evidence="2 3">
    <name type="scientific">Pendulispora rubella</name>
    <dbReference type="NCBI Taxonomy" id="2741070"/>
    <lineage>
        <taxon>Bacteria</taxon>
        <taxon>Pseudomonadati</taxon>
        <taxon>Myxococcota</taxon>
        <taxon>Myxococcia</taxon>
        <taxon>Myxococcales</taxon>
        <taxon>Sorangiineae</taxon>
        <taxon>Pendulisporaceae</taxon>
        <taxon>Pendulispora</taxon>
    </lineage>
</organism>
<evidence type="ECO:0000256" key="1">
    <source>
        <dbReference type="SAM" id="Phobius"/>
    </source>
</evidence>
<proteinExistence type="predicted"/>
<sequence>MAERSTRISRVYFTPGMFGFGRLGPYDYFAHLEKAIEKHFAAAGREVLTFVLDVPPTASVRRRAARLAELVASTCEGDDLLGPIHLVGHSTGGLDARLVASPSALLPVDASCRRWLPRLASVTTMNTPHYGTPLASFFATVSGQRMLYAVSALTVIALSLGAPPLAAASALVLAVGRLDRALGVELGMLDRATDALMRVLDDARRREVRLYLEAIRQDQGSIIQVTPEAMDLFQAGVENRPGVRYQSSASMAPPPTTTQWMRTLGGPWSVISAPLFASLYSITARSDDRYPCCLPDAGAETEAMLTRAFGRPPGARANDGVVPVRSQLWGDLVWCGYADHLDVLGHFRDAYASPAGSSLRHVDWLASGADFERSSFEALARAIATGMLEGEPPR</sequence>